<evidence type="ECO:0000313" key="2">
    <source>
        <dbReference type="EMBL" id="QDS70359.1"/>
    </source>
</evidence>
<protein>
    <recommendedName>
        <fullName evidence="4">Ig-like domain-containing protein</fullName>
    </recommendedName>
</protein>
<evidence type="ECO:0008006" key="4">
    <source>
        <dbReference type="Google" id="ProtNLM"/>
    </source>
</evidence>
<evidence type="ECO:0000313" key="3">
    <source>
        <dbReference type="Proteomes" id="UP000316270"/>
    </source>
</evidence>
<evidence type="ECO:0000256" key="1">
    <source>
        <dbReference type="SAM" id="SignalP"/>
    </source>
</evidence>
<keyword evidence="3" id="KW-1185">Reference proteome</keyword>
<feature type="chain" id="PRO_5022231851" description="Ig-like domain-containing protein" evidence="1">
    <location>
        <begin position="22"/>
        <end position="132"/>
    </location>
</feature>
<dbReference type="AlphaFoldDB" id="A0A517L406"/>
<dbReference type="Proteomes" id="UP000316270">
    <property type="component" value="Chromosome 4"/>
</dbReference>
<feature type="signal peptide" evidence="1">
    <location>
        <begin position="1"/>
        <end position="21"/>
    </location>
</feature>
<dbReference type="EMBL" id="CP042188">
    <property type="protein sequence ID" value="QDS70359.1"/>
    <property type="molecule type" value="Genomic_DNA"/>
</dbReference>
<keyword evidence="1" id="KW-0732">Signal</keyword>
<gene>
    <name evidence="2" type="ORF">FKW77_009023</name>
</gene>
<proteinExistence type="predicted"/>
<name>A0A517L406_9PEZI</name>
<organism evidence="2 3">
    <name type="scientific">Venturia effusa</name>
    <dbReference type="NCBI Taxonomy" id="50376"/>
    <lineage>
        <taxon>Eukaryota</taxon>
        <taxon>Fungi</taxon>
        <taxon>Dikarya</taxon>
        <taxon>Ascomycota</taxon>
        <taxon>Pezizomycotina</taxon>
        <taxon>Dothideomycetes</taxon>
        <taxon>Pleosporomycetidae</taxon>
        <taxon>Venturiales</taxon>
        <taxon>Venturiaceae</taxon>
        <taxon>Venturia</taxon>
    </lineage>
</organism>
<reference evidence="2 3" key="1">
    <citation type="submission" date="2019-07" db="EMBL/GenBank/DDBJ databases">
        <title>Finished genome of Venturia effusa.</title>
        <authorList>
            <person name="Young C.A."/>
            <person name="Cox M.P."/>
            <person name="Ganley A.R.D."/>
            <person name="David W.J."/>
        </authorList>
    </citation>
    <scope>NUCLEOTIDE SEQUENCE [LARGE SCALE GENOMIC DNA]</scope>
    <source>
        <strain evidence="3">albino</strain>
    </source>
</reference>
<accession>A0A517L406</accession>
<sequence length="132" mass="13986">MHHLSAPLALLLSVLTTRTLAAECGEGTATPGIQWNDAGPCTLTPTGSLPLGSDLYVCSMNGGTVVHSQGRFTLTADTMTKATVHVGCGKIWSKLYHCLPGGHASFPVPDCSGPETWFVKKVREGIMDHPRI</sequence>